<dbReference type="GO" id="GO:0005737">
    <property type="term" value="C:cytoplasm"/>
    <property type="evidence" value="ECO:0007669"/>
    <property type="project" value="UniProtKB-SubCell"/>
</dbReference>
<organism evidence="8 9">
    <name type="scientific">Desulforamulus ferrireducens</name>
    <dbReference type="NCBI Taxonomy" id="1833852"/>
    <lineage>
        <taxon>Bacteria</taxon>
        <taxon>Bacillati</taxon>
        <taxon>Bacillota</taxon>
        <taxon>Clostridia</taxon>
        <taxon>Eubacteriales</taxon>
        <taxon>Peptococcaceae</taxon>
        <taxon>Desulforamulus</taxon>
    </lineage>
</organism>
<comment type="subcellular location">
    <subcellularLocation>
        <location evidence="7">Cytoplasm</location>
    </subcellularLocation>
</comment>
<dbReference type="STRING" id="1833852.B0537_06480"/>
<comment type="function">
    <text evidence="6 7">Catalyzes a reversible aldol reaction between acetaldehyde and D-glyceraldehyde 3-phosphate to generate 2-deoxy-D-ribose 5-phosphate.</text>
</comment>
<evidence type="ECO:0000256" key="1">
    <source>
        <dbReference type="ARBA" id="ARBA00010936"/>
    </source>
</evidence>
<evidence type="ECO:0000256" key="3">
    <source>
        <dbReference type="ARBA" id="ARBA00023239"/>
    </source>
</evidence>
<accession>A0A1S6IVG2</accession>
<protein>
    <recommendedName>
        <fullName evidence="7">Deoxyribose-phosphate aldolase</fullName>
        <shortName evidence="7">DERA</shortName>
        <ecNumber evidence="7">4.1.2.4</ecNumber>
    </recommendedName>
    <alternativeName>
        <fullName evidence="7">2-deoxy-D-ribose 5-phosphate aldolase</fullName>
    </alternativeName>
    <alternativeName>
        <fullName evidence="7">Phosphodeoxyriboaldolase</fullName>
        <shortName evidence="7">Deoxyriboaldolase</shortName>
    </alternativeName>
</protein>
<dbReference type="Pfam" id="PF01791">
    <property type="entry name" value="DeoC"/>
    <property type="match status" value="1"/>
</dbReference>
<keyword evidence="9" id="KW-1185">Reference proteome</keyword>
<dbReference type="CDD" id="cd00959">
    <property type="entry name" value="DeoC"/>
    <property type="match status" value="1"/>
</dbReference>
<evidence type="ECO:0000256" key="5">
    <source>
        <dbReference type="ARBA" id="ARBA00048791"/>
    </source>
</evidence>
<comment type="similarity">
    <text evidence="1 7">Belongs to the DeoC/FbaB aldolase family. DeoC type 1 subfamily.</text>
</comment>
<dbReference type="AlphaFoldDB" id="A0A1S6IVG2"/>
<dbReference type="GO" id="GO:0004139">
    <property type="term" value="F:deoxyribose-phosphate aldolase activity"/>
    <property type="evidence" value="ECO:0007669"/>
    <property type="project" value="UniProtKB-UniRule"/>
</dbReference>
<dbReference type="PANTHER" id="PTHR10889:SF1">
    <property type="entry name" value="DEOXYRIBOSE-PHOSPHATE ALDOLASE"/>
    <property type="match status" value="1"/>
</dbReference>
<dbReference type="RefSeq" id="WP_077713769.1">
    <property type="nucleotide sequence ID" value="NZ_CP019698.1"/>
</dbReference>
<dbReference type="InterPro" id="IPR028581">
    <property type="entry name" value="DeoC_typeI"/>
</dbReference>
<reference evidence="8 9" key="1">
    <citation type="journal article" date="2016" name="Int. J. Syst. Evol. Microbiol.">
        <title>Desulfotomaculum ferrireducens sp. nov., a moderately thermophilic sulfate-reducing and dissimilatory Fe(III)-reducing bacterium isolated from compost.</title>
        <authorList>
            <person name="Yang G."/>
            <person name="Guo J."/>
            <person name="Zhuang L."/>
            <person name="Yuan Y."/>
            <person name="Zhou S."/>
        </authorList>
    </citation>
    <scope>NUCLEOTIDE SEQUENCE [LARGE SCALE GENOMIC DNA]</scope>
    <source>
        <strain evidence="8 9">GSS09</strain>
    </source>
</reference>
<evidence type="ECO:0000256" key="6">
    <source>
        <dbReference type="ARBA" id="ARBA00056337"/>
    </source>
</evidence>
<dbReference type="KEGG" id="dfg:B0537_06480"/>
<feature type="active site" description="Schiff-base intermediate with acetaldehyde" evidence="7">
    <location>
        <position position="160"/>
    </location>
</feature>
<dbReference type="GO" id="GO:0006018">
    <property type="term" value="P:2-deoxyribose 1-phosphate catabolic process"/>
    <property type="evidence" value="ECO:0007669"/>
    <property type="project" value="UniProtKB-UniRule"/>
</dbReference>
<dbReference type="SUPFAM" id="SSF51569">
    <property type="entry name" value="Aldolase"/>
    <property type="match status" value="1"/>
</dbReference>
<evidence type="ECO:0000313" key="9">
    <source>
        <dbReference type="Proteomes" id="UP000189464"/>
    </source>
</evidence>
<comment type="pathway">
    <text evidence="7">Carbohydrate degradation; 2-deoxy-D-ribose 1-phosphate degradation; D-glyceraldehyde 3-phosphate and acetaldehyde from 2-deoxy-alpha-D-ribose 1-phosphate: step 2/2.</text>
</comment>
<evidence type="ECO:0000256" key="2">
    <source>
        <dbReference type="ARBA" id="ARBA00022490"/>
    </source>
</evidence>
<dbReference type="SMART" id="SM01133">
    <property type="entry name" value="DeoC"/>
    <property type="match status" value="1"/>
</dbReference>
<feature type="active site" description="Proton donor/acceptor" evidence="7">
    <location>
        <position position="94"/>
    </location>
</feature>
<dbReference type="PANTHER" id="PTHR10889">
    <property type="entry name" value="DEOXYRIBOSE-PHOSPHATE ALDOLASE"/>
    <property type="match status" value="1"/>
</dbReference>
<dbReference type="GO" id="GO:0016052">
    <property type="term" value="P:carbohydrate catabolic process"/>
    <property type="evidence" value="ECO:0007669"/>
    <property type="project" value="TreeGrafter"/>
</dbReference>
<dbReference type="NCBIfam" id="TIGR00126">
    <property type="entry name" value="deoC"/>
    <property type="match status" value="1"/>
</dbReference>
<keyword evidence="4 7" id="KW-0704">Schiff base</keyword>
<dbReference type="GO" id="GO:0009264">
    <property type="term" value="P:deoxyribonucleotide catabolic process"/>
    <property type="evidence" value="ECO:0007669"/>
    <property type="project" value="UniProtKB-UniRule"/>
</dbReference>
<dbReference type="UniPathway" id="UPA00002">
    <property type="reaction ID" value="UER00468"/>
</dbReference>
<dbReference type="OrthoDB" id="9778711at2"/>
<comment type="catalytic activity">
    <reaction evidence="5 7">
        <text>2-deoxy-D-ribose 5-phosphate = D-glyceraldehyde 3-phosphate + acetaldehyde</text>
        <dbReference type="Rhea" id="RHEA:12821"/>
        <dbReference type="ChEBI" id="CHEBI:15343"/>
        <dbReference type="ChEBI" id="CHEBI:59776"/>
        <dbReference type="ChEBI" id="CHEBI:62877"/>
        <dbReference type="EC" id="4.1.2.4"/>
    </reaction>
</comment>
<keyword evidence="3 7" id="KW-0456">Lyase</keyword>
<keyword evidence="2 7" id="KW-0963">Cytoplasm</keyword>
<dbReference type="EMBL" id="CP019698">
    <property type="protein sequence ID" value="AQS58760.1"/>
    <property type="molecule type" value="Genomic_DNA"/>
</dbReference>
<evidence type="ECO:0000313" key="8">
    <source>
        <dbReference type="EMBL" id="AQS58760.1"/>
    </source>
</evidence>
<name>A0A1S6IVG2_9FIRM</name>
<dbReference type="PIRSF" id="PIRSF001357">
    <property type="entry name" value="DeoC"/>
    <property type="match status" value="1"/>
</dbReference>
<evidence type="ECO:0000256" key="7">
    <source>
        <dbReference type="HAMAP-Rule" id="MF_00114"/>
    </source>
</evidence>
<dbReference type="Gene3D" id="3.20.20.70">
    <property type="entry name" value="Aldolase class I"/>
    <property type="match status" value="1"/>
</dbReference>
<feature type="active site" description="Proton donor/acceptor" evidence="7">
    <location>
        <position position="189"/>
    </location>
</feature>
<dbReference type="Proteomes" id="UP000189464">
    <property type="component" value="Chromosome"/>
</dbReference>
<dbReference type="InterPro" id="IPR002915">
    <property type="entry name" value="DeoC/FbaB/LacD_aldolase"/>
</dbReference>
<dbReference type="InterPro" id="IPR013785">
    <property type="entry name" value="Aldolase_TIM"/>
</dbReference>
<dbReference type="InterPro" id="IPR011343">
    <property type="entry name" value="DeoC"/>
</dbReference>
<sequence>MNATRTEIAKTIDHTLLKAVATGQDIIKLCQEAKEYGFASVCVNPTFVSLAAEQLKDSGIMVCTVVGFPLGCTTTATKVEETREAVNNGAQEIDMVINLGALKEGNDDLVCQDIAAVVKAAQEANPSTAVKVIIETCYLTHEEKILACQLAKTAGAHFVKTSTGFGTGGATIEDVALMREVVGPAMGVKASGGIKTSADVLALLKAGANRIGASAGVKIMKELS</sequence>
<gene>
    <name evidence="7" type="primary">deoC</name>
    <name evidence="8" type="ORF">B0537_06480</name>
</gene>
<evidence type="ECO:0000256" key="4">
    <source>
        <dbReference type="ARBA" id="ARBA00023270"/>
    </source>
</evidence>
<dbReference type="HAMAP" id="MF_00114">
    <property type="entry name" value="DeoC_type1"/>
    <property type="match status" value="1"/>
</dbReference>
<dbReference type="FunFam" id="3.20.20.70:FF:000044">
    <property type="entry name" value="Deoxyribose-phosphate aldolase"/>
    <property type="match status" value="1"/>
</dbReference>
<proteinExistence type="inferred from homology"/>
<dbReference type="EC" id="4.1.2.4" evidence="7"/>